<feature type="transmembrane region" description="Helical" evidence="2">
    <location>
        <begin position="89"/>
        <end position="107"/>
    </location>
</feature>
<reference evidence="3" key="1">
    <citation type="submission" date="2022-06" db="EMBL/GenBank/DDBJ databases">
        <title>Isolation of gut microbiota from human fecal samples.</title>
        <authorList>
            <person name="Pamer E.G."/>
            <person name="Barat B."/>
            <person name="Waligurski E."/>
            <person name="Medina S."/>
            <person name="Paddock L."/>
            <person name="Mostad J."/>
        </authorList>
    </citation>
    <scope>NUCLEOTIDE SEQUENCE</scope>
    <source>
        <strain evidence="3">DFI.6.24</strain>
    </source>
</reference>
<feature type="compositionally biased region" description="Polar residues" evidence="1">
    <location>
        <begin position="439"/>
        <end position="460"/>
    </location>
</feature>
<evidence type="ECO:0000313" key="3">
    <source>
        <dbReference type="EMBL" id="MCQ5060900.1"/>
    </source>
</evidence>
<keyword evidence="2" id="KW-0812">Transmembrane</keyword>
<feature type="transmembrane region" description="Helical" evidence="2">
    <location>
        <begin position="47"/>
        <end position="68"/>
    </location>
</feature>
<gene>
    <name evidence="3" type="ORF">NE542_03490</name>
</gene>
<name>A0AAP2XSI0_9FIRM</name>
<evidence type="ECO:0000313" key="4">
    <source>
        <dbReference type="Proteomes" id="UP001204814"/>
    </source>
</evidence>
<feature type="compositionally biased region" description="Low complexity" evidence="1">
    <location>
        <begin position="480"/>
        <end position="521"/>
    </location>
</feature>
<keyword evidence="2" id="KW-1133">Transmembrane helix</keyword>
<dbReference type="AlphaFoldDB" id="A0AAP2XSI0"/>
<feature type="transmembrane region" description="Helical" evidence="2">
    <location>
        <begin position="12"/>
        <end position="35"/>
    </location>
</feature>
<dbReference type="RefSeq" id="WP_227352001.1">
    <property type="nucleotide sequence ID" value="NZ_JAJDKX010000007.1"/>
</dbReference>
<evidence type="ECO:0000256" key="2">
    <source>
        <dbReference type="SAM" id="Phobius"/>
    </source>
</evidence>
<keyword evidence="2" id="KW-0472">Membrane</keyword>
<feature type="compositionally biased region" description="Low complexity" evidence="1">
    <location>
        <begin position="529"/>
        <end position="575"/>
    </location>
</feature>
<dbReference type="EMBL" id="JANGBO010000001">
    <property type="protein sequence ID" value="MCQ5060900.1"/>
    <property type="molecule type" value="Genomic_DNA"/>
</dbReference>
<comment type="caution">
    <text evidence="3">The sequence shown here is derived from an EMBL/GenBank/DDBJ whole genome shotgun (WGS) entry which is preliminary data.</text>
</comment>
<dbReference type="Proteomes" id="UP001204814">
    <property type="component" value="Unassembled WGS sequence"/>
</dbReference>
<protein>
    <submittedName>
        <fullName evidence="3">Uncharacterized protein</fullName>
    </submittedName>
</protein>
<accession>A0AAP2XSI0</accession>
<proteinExistence type="predicted"/>
<organism evidence="3 4">
    <name type="scientific">Faecalibacillus intestinalis</name>
    <dbReference type="NCBI Taxonomy" id="1982626"/>
    <lineage>
        <taxon>Bacteria</taxon>
        <taxon>Bacillati</taxon>
        <taxon>Bacillota</taxon>
        <taxon>Erysipelotrichia</taxon>
        <taxon>Erysipelotrichales</taxon>
        <taxon>Coprobacillaceae</taxon>
        <taxon>Faecalibacillus</taxon>
    </lineage>
</organism>
<evidence type="ECO:0000256" key="1">
    <source>
        <dbReference type="SAM" id="MobiDB-lite"/>
    </source>
</evidence>
<feature type="region of interest" description="Disordered" evidence="1">
    <location>
        <begin position="436"/>
        <end position="580"/>
    </location>
</feature>
<feature type="transmembrane region" description="Helical" evidence="2">
    <location>
        <begin position="229"/>
        <end position="251"/>
    </location>
</feature>
<sequence length="643" mass="70947">MSKIITAITQWFRSLLWAIAEIFLFLLDCLWKVVLKIGSLNIGGSTITSKFFILMSACMLIFIVFKLVKIYVKFFVDNEYRENINLSKILISLSLASMLISGVPLIYKSACSMTSDAIEHVNYWIPNDFADEKKSAEDMNMSDVLIQSGRVNLSNRDKELGEEIKLDENFDINATKTEEDYKKELLDNISSLDDEGMTSDNALSIVTGITGVMGWNSTVYKYFPTWSSIILEILLSIVALFIFAMTALQIAMRSVICSMKYLLAPYMVASIIDPEDKSFGTWVRSISGDLIANFCQIYFTYFVLILCSNSAIQNALGNDWTGIFSKIALFIGGLLAVQEIPNVIAQFFGSSGQSMMETFRQTMFMGSILVAPKRGLSALKGGIQTGVDAGFRGAAKIGNGYNSLKGMKDTIQSANSIRDGLNGVGKSAMDSVKNKAANKMQQSGYKGFSPSNINRSNDASNKFDKSREGQSPTSDLNKRNNNASSMANQSNLFNDGAGMTMGMNGTGQMSPLGSDLSSPSFDDADFSDSSDFSNSSNFSNSSGVSTSISDGSVSDTNSRGFNSSNSSYGYSGSQSKTDPSYNQELDAAKYYGIENAKNMPREKLQKELENRGYRIQTVRETKPYTFKSAYQRNMERNKRRMKK</sequence>